<comment type="similarity">
    <text evidence="2">Belongs to the steroid 5-alpha reductase family.</text>
</comment>
<dbReference type="PROSITE" id="PS50244">
    <property type="entry name" value="S5A_REDUCTASE"/>
    <property type="match status" value="1"/>
</dbReference>
<dbReference type="InterPro" id="IPR039357">
    <property type="entry name" value="SRD5A/TECR"/>
</dbReference>
<dbReference type="STRING" id="1306861.A0A4U6X7G3"/>
<evidence type="ECO:0000256" key="6">
    <source>
        <dbReference type="SAM" id="MobiDB-lite"/>
    </source>
</evidence>
<comment type="subcellular location">
    <subcellularLocation>
        <location evidence="1">Membrane</location>
        <topology evidence="1">Multi-pass membrane protein</topology>
    </subcellularLocation>
</comment>
<evidence type="ECO:0000313" key="9">
    <source>
        <dbReference type="EMBL" id="TKW51430.1"/>
    </source>
</evidence>
<dbReference type="EMBL" id="PJEX01000306">
    <property type="protein sequence ID" value="TKW51430.1"/>
    <property type="molecule type" value="Genomic_DNA"/>
</dbReference>
<evidence type="ECO:0000256" key="5">
    <source>
        <dbReference type="ARBA" id="ARBA00023136"/>
    </source>
</evidence>
<comment type="caution">
    <text evidence="9">The sequence shown here is derived from an EMBL/GenBank/DDBJ whole genome shotgun (WGS) entry which is preliminary data.</text>
</comment>
<feature type="transmembrane region" description="Helical" evidence="7">
    <location>
        <begin position="254"/>
        <end position="279"/>
    </location>
</feature>
<dbReference type="GO" id="GO:0016020">
    <property type="term" value="C:membrane"/>
    <property type="evidence" value="ECO:0007669"/>
    <property type="project" value="UniProtKB-SubCell"/>
</dbReference>
<evidence type="ECO:0000259" key="8">
    <source>
        <dbReference type="Pfam" id="PF02544"/>
    </source>
</evidence>
<dbReference type="Proteomes" id="UP000310108">
    <property type="component" value="Unassembled WGS sequence"/>
</dbReference>
<dbReference type="GO" id="GO:0006629">
    <property type="term" value="P:lipid metabolic process"/>
    <property type="evidence" value="ECO:0007669"/>
    <property type="project" value="InterPro"/>
</dbReference>
<name>A0A4U6X7G3_9PEZI</name>
<feature type="region of interest" description="Disordered" evidence="6">
    <location>
        <begin position="1"/>
        <end position="27"/>
    </location>
</feature>
<evidence type="ECO:0000256" key="4">
    <source>
        <dbReference type="ARBA" id="ARBA00022989"/>
    </source>
</evidence>
<feature type="domain" description="3-oxo-5-alpha-steroid 4-dehydrogenase C-terminal" evidence="8">
    <location>
        <begin position="315"/>
        <end position="396"/>
    </location>
</feature>
<evidence type="ECO:0000256" key="2">
    <source>
        <dbReference type="ARBA" id="ARBA00007742"/>
    </source>
</evidence>
<feature type="non-terminal residue" evidence="9">
    <location>
        <position position="1"/>
    </location>
</feature>
<reference evidence="9 10" key="1">
    <citation type="journal article" date="2019" name="PLoS ONE">
        <title>Comparative genome analysis indicates high evolutionary potential of pathogenicity genes in Colletotrichum tanaceti.</title>
        <authorList>
            <person name="Lelwala R.V."/>
            <person name="Korhonen P.K."/>
            <person name="Young N.D."/>
            <person name="Scott J.B."/>
            <person name="Ades P.A."/>
            <person name="Gasser R.B."/>
            <person name="Taylor P.W.J."/>
        </authorList>
    </citation>
    <scope>NUCLEOTIDE SEQUENCE [LARGE SCALE GENOMIC DNA]</scope>
    <source>
        <strain evidence="9">BRIP57314</strain>
    </source>
</reference>
<protein>
    <recommendedName>
        <fullName evidence="8">3-oxo-5-alpha-steroid 4-dehydrogenase C-terminal domain-containing protein</fullName>
    </recommendedName>
</protein>
<feature type="transmembrane region" description="Helical" evidence="7">
    <location>
        <begin position="217"/>
        <end position="242"/>
    </location>
</feature>
<dbReference type="AlphaFoldDB" id="A0A4U6X7G3"/>
<keyword evidence="10" id="KW-1185">Reference proteome</keyword>
<sequence length="396" mass="44864">TRFSVGPEGESGVWAPRGLHPATPGPPPPPLHVFDVIDHRYYHIKHNTQELKCSVQEDIFFGVQIKRIFLTYGSSHTHTHTHSSHFCPAFLFHNQSTDPGMALIEGWLPPTRENWETLTIVWQLSWPVFGSLQYFISWYGMGKTSVQSRLNIPGRLAWFLMEIPGVATLLYIMNTLPGQLGIHDLPWQNKVLAGLFTIHYAYRAVIFPIVQPSMSPIHLLVALSALSFQLMNGACLGSYLAAYGPTTKSQWDAALGFGGVAQFVAGIAVFYVGLAGNYFHDEELREIRRAEQRRQEKAVAASKGGNGGGGGGSVHKHYRIPEAMLFRYMLYPHYLCEWVEWFGFWMASGWSVPGRAFLLNEIFVMFPRARSGRRWYVDQFGEEKIRRKWTIVPGVY</sequence>
<evidence type="ECO:0000313" key="10">
    <source>
        <dbReference type="Proteomes" id="UP000310108"/>
    </source>
</evidence>
<gene>
    <name evidence="9" type="primary">SPAC9.08c</name>
    <name evidence="9" type="ORF">CTA1_4567</name>
</gene>
<organism evidence="9 10">
    <name type="scientific">Colletotrichum tanaceti</name>
    <dbReference type="NCBI Taxonomy" id="1306861"/>
    <lineage>
        <taxon>Eukaryota</taxon>
        <taxon>Fungi</taxon>
        <taxon>Dikarya</taxon>
        <taxon>Ascomycota</taxon>
        <taxon>Pezizomycotina</taxon>
        <taxon>Sordariomycetes</taxon>
        <taxon>Hypocreomycetidae</taxon>
        <taxon>Glomerellales</taxon>
        <taxon>Glomerellaceae</taxon>
        <taxon>Colletotrichum</taxon>
        <taxon>Colletotrichum destructivum species complex</taxon>
    </lineage>
</organism>
<feature type="transmembrane region" description="Helical" evidence="7">
    <location>
        <begin position="120"/>
        <end position="140"/>
    </location>
</feature>
<accession>A0A4U6X7G3</accession>
<evidence type="ECO:0000256" key="1">
    <source>
        <dbReference type="ARBA" id="ARBA00004141"/>
    </source>
</evidence>
<dbReference type="PANTHER" id="PTHR10556">
    <property type="entry name" value="3-OXO-5-ALPHA-STEROID 4-DEHYDROGENASE"/>
    <property type="match status" value="1"/>
</dbReference>
<dbReference type="InterPro" id="IPR001104">
    <property type="entry name" value="3-oxo-5_a-steroid_4-DH_C"/>
</dbReference>
<proteinExistence type="inferred from homology"/>
<dbReference type="PANTHER" id="PTHR10556:SF43">
    <property type="entry name" value="STEROID 5-ALPHA-REDUCTASE DET2"/>
    <property type="match status" value="1"/>
</dbReference>
<keyword evidence="5 7" id="KW-0472">Membrane</keyword>
<dbReference type="Pfam" id="PF02544">
    <property type="entry name" value="Steroid_dh"/>
    <property type="match status" value="1"/>
</dbReference>
<feature type="transmembrane region" description="Helical" evidence="7">
    <location>
        <begin position="152"/>
        <end position="172"/>
    </location>
</feature>
<feature type="transmembrane region" description="Helical" evidence="7">
    <location>
        <begin position="192"/>
        <end position="210"/>
    </location>
</feature>
<keyword evidence="4 7" id="KW-1133">Transmembrane helix</keyword>
<evidence type="ECO:0000256" key="7">
    <source>
        <dbReference type="SAM" id="Phobius"/>
    </source>
</evidence>
<evidence type="ECO:0000256" key="3">
    <source>
        <dbReference type="ARBA" id="ARBA00022692"/>
    </source>
</evidence>
<dbReference type="GO" id="GO:0016627">
    <property type="term" value="F:oxidoreductase activity, acting on the CH-CH group of donors"/>
    <property type="evidence" value="ECO:0007669"/>
    <property type="project" value="InterPro"/>
</dbReference>
<keyword evidence="3 7" id="KW-0812">Transmembrane</keyword>